<keyword evidence="2" id="KW-1133">Transmembrane helix</keyword>
<feature type="domain" description="TraG N-terminal Proteobacteria" evidence="3">
    <location>
        <begin position="4"/>
        <end position="452"/>
    </location>
</feature>
<dbReference type="OrthoDB" id="6717612at2"/>
<feature type="transmembrane region" description="Helical" evidence="2">
    <location>
        <begin position="55"/>
        <end position="72"/>
    </location>
</feature>
<evidence type="ECO:0000256" key="1">
    <source>
        <dbReference type="SAM" id="MobiDB-lite"/>
    </source>
</evidence>
<dbReference type="Pfam" id="PF07916">
    <property type="entry name" value="TraG_N"/>
    <property type="match status" value="1"/>
</dbReference>
<protein>
    <submittedName>
        <fullName evidence="4">TraG-like protein, N-terminal region</fullName>
    </submittedName>
</protein>
<feature type="transmembrane region" description="Helical" evidence="2">
    <location>
        <begin position="375"/>
        <end position="396"/>
    </location>
</feature>
<dbReference type="EMBL" id="FOXF01000006">
    <property type="protein sequence ID" value="SFP14714.1"/>
    <property type="molecule type" value="Genomic_DNA"/>
</dbReference>
<keyword evidence="2" id="KW-0472">Membrane</keyword>
<keyword evidence="2" id="KW-0812">Transmembrane</keyword>
<keyword evidence="5" id="KW-1185">Reference proteome</keyword>
<dbReference type="AlphaFoldDB" id="A0A662ZG91"/>
<reference evidence="4 5" key="1">
    <citation type="submission" date="2016-10" db="EMBL/GenBank/DDBJ databases">
        <authorList>
            <person name="Varghese N."/>
            <person name="Submissions S."/>
        </authorList>
    </citation>
    <scope>NUCLEOTIDE SEQUENCE [LARGE SCALE GENOMIC DNA]</scope>
    <source>
        <strain evidence="4 5">DSM 1361</strain>
    </source>
</reference>
<dbReference type="InterPro" id="IPR012931">
    <property type="entry name" value="TraG_N_Proteobacteria"/>
</dbReference>
<evidence type="ECO:0000313" key="4">
    <source>
        <dbReference type="EMBL" id="SFP14714.1"/>
    </source>
</evidence>
<sequence>MWNIYSVGDSSFLASVLRASALFFSSSIPNTLAGIGLIIGVLYQGFRGSMSGDGISFGRILMTALLYLTMMVPKTSVNIEDCYTGQSVNVSGVPLGPAVSASVISTMGYGVSKYVRTAFSGTDGSDNGFASAIVIMNDLRRKTSEISVLSTVNGAGGGNFEKSWTNYFRECTHTGIDLGTFSEDYIFSAEDIVRESVFSSSTYGTLINTDGHDELLTCSEAHGKLVSYTKGVFSEALFSAFEDSFVRENAGFRDGRSYRETVNSAVSSLGLINTGMEDYVLSSVLLPVYVRAAKSKYLDEHALGSALTLNQTVNSISTASSLKQSLFFTMLRPLMTFFESLLFMLTPFMPLILMGTDNGLKLVARYLGVTVWVELWQPLLILVNFYLTYAASGSFSEMQIPPQSFNGIISISHRLESYIALGGYLSASVPALAMLVLYGSVSAVNSIAGTGGSFTGTSSDKTPYPTLEQKQAVVSHGSLFSGAPLTGISKTGAVSMMPSVSLKEGFREALSNAESEARSAEESFGRMLRESSSVSSSQGITHNSLESMGKRLSSGSSESYSMVNGLARSISASTGLSSTDESSLRGAIGMILSGETGQRKEKGITEEEMIDDETWEVVDRLGARDRKDLDLDLNNEKVGLSTIAEAAGANSSRSSVSKLQSELSKLAADESLQAQFSRTLARDISTGRVSSDTYTDSVGRSGELSRSASRAASRREEVNRLKSAESSLSGGYTFDGISASRAVLQSPKAYNRLTEEMRNNYALTSRANQLRPLMESVLPDSEQAKIAGGLRALMEKNPLKALEIIRDAYDVRGKDSSGMSVRDLSGSDNGIFHGGAEINGTRDFSRLSDTERLKSNESDDISSETGYYSDFLKNRSRVHEAYEGAAPKDVSADR</sequence>
<proteinExistence type="predicted"/>
<gene>
    <name evidence="4" type="ORF">SAMN02910344_00551</name>
</gene>
<organism evidence="4 5">
    <name type="scientific">Ruminobacter amylophilus</name>
    <dbReference type="NCBI Taxonomy" id="867"/>
    <lineage>
        <taxon>Bacteria</taxon>
        <taxon>Pseudomonadati</taxon>
        <taxon>Pseudomonadota</taxon>
        <taxon>Gammaproteobacteria</taxon>
        <taxon>Aeromonadales</taxon>
        <taxon>Succinivibrionaceae</taxon>
        <taxon>Ruminobacter</taxon>
    </lineage>
</organism>
<name>A0A662ZG91_9GAMM</name>
<feature type="transmembrane region" description="Helical" evidence="2">
    <location>
        <begin position="334"/>
        <end position="355"/>
    </location>
</feature>
<accession>A0A662ZG91</accession>
<feature type="compositionally biased region" description="Low complexity" evidence="1">
    <location>
        <begin position="699"/>
        <end position="711"/>
    </location>
</feature>
<dbReference type="Proteomes" id="UP000243745">
    <property type="component" value="Unassembled WGS sequence"/>
</dbReference>
<feature type="region of interest" description="Disordered" evidence="1">
    <location>
        <begin position="687"/>
        <end position="711"/>
    </location>
</feature>
<evidence type="ECO:0000313" key="5">
    <source>
        <dbReference type="Proteomes" id="UP000243745"/>
    </source>
</evidence>
<evidence type="ECO:0000259" key="3">
    <source>
        <dbReference type="Pfam" id="PF07916"/>
    </source>
</evidence>
<feature type="region of interest" description="Disordered" evidence="1">
    <location>
        <begin position="528"/>
        <end position="556"/>
    </location>
</feature>
<dbReference type="RefSeq" id="WP_093140698.1">
    <property type="nucleotide sequence ID" value="NZ_FOXF01000006.1"/>
</dbReference>
<feature type="transmembrane region" description="Helical" evidence="2">
    <location>
        <begin position="20"/>
        <end position="43"/>
    </location>
</feature>
<evidence type="ECO:0000256" key="2">
    <source>
        <dbReference type="SAM" id="Phobius"/>
    </source>
</evidence>
<feature type="compositionally biased region" description="Polar residues" evidence="1">
    <location>
        <begin position="687"/>
        <end position="698"/>
    </location>
</feature>